<gene>
    <name evidence="3" type="ORF">EV700_1820</name>
</gene>
<dbReference type="Gene3D" id="3.40.50.1820">
    <property type="entry name" value="alpha/beta hydrolase"/>
    <property type="match status" value="1"/>
</dbReference>
<dbReference type="OrthoDB" id="2004167at2"/>
<reference evidence="3 4" key="1">
    <citation type="submission" date="2019-02" db="EMBL/GenBank/DDBJ databases">
        <title>Genomic Encyclopedia of Type Strains, Phase IV (KMG-IV): sequencing the most valuable type-strain genomes for metagenomic binning, comparative biology and taxonomic classification.</title>
        <authorList>
            <person name="Goeker M."/>
        </authorList>
    </citation>
    <scope>NUCLEOTIDE SEQUENCE [LARGE SCALE GENOMIC DNA]</scope>
    <source>
        <strain evidence="3 4">DSM 105135</strain>
    </source>
</reference>
<dbReference type="Proteomes" id="UP000292423">
    <property type="component" value="Unassembled WGS sequence"/>
</dbReference>
<keyword evidence="1" id="KW-0732">Signal</keyword>
<evidence type="ECO:0000313" key="4">
    <source>
        <dbReference type="Proteomes" id="UP000292423"/>
    </source>
</evidence>
<protein>
    <submittedName>
        <fullName evidence="3">Triacylglycerol lipase</fullName>
    </submittedName>
</protein>
<organism evidence="3 4">
    <name type="scientific">Fluviicoccus keumensis</name>
    <dbReference type="NCBI Taxonomy" id="1435465"/>
    <lineage>
        <taxon>Bacteria</taxon>
        <taxon>Pseudomonadati</taxon>
        <taxon>Pseudomonadota</taxon>
        <taxon>Gammaproteobacteria</taxon>
        <taxon>Moraxellales</taxon>
        <taxon>Moraxellaceae</taxon>
        <taxon>Fluviicoccus</taxon>
    </lineage>
</organism>
<sequence>MFKKLMTAAVITGAALTANVSSAWCLFNCDYTKTKYPVVLAPGVLGFDKLVGFVDYWYGIPGGLSDGGARVFTTSASAFNSSEARGEQLLTQVQDILAITGVSKVNLMGHSHGGYSVRYVADVIPTRVASLTLIHSPVKGSPVADLVRGVAAPGTFSETVVQTVGTAVSQFITFLAGNSYQEDFMASMDSFTKTGSAAFIAKHPNGVPTTACGEGAYTANGIRNYSWGGTATMANVLDPLDYFFGLTALAGSEPNDGLVGRCSSHFGKVLRDDYPWNHGDAINQLFGVRGLFTPDPVDVYREHANRLKNAGV</sequence>
<dbReference type="AlphaFoldDB" id="A0A4Q7Z5N2"/>
<feature type="domain" description="AB hydrolase-1" evidence="2">
    <location>
        <begin position="36"/>
        <end position="232"/>
    </location>
</feature>
<feature type="chain" id="PRO_5020812653" evidence="1">
    <location>
        <begin position="24"/>
        <end position="312"/>
    </location>
</feature>
<proteinExistence type="predicted"/>
<dbReference type="InterPro" id="IPR029058">
    <property type="entry name" value="AB_hydrolase_fold"/>
</dbReference>
<accession>A0A4Q7Z5N2</accession>
<evidence type="ECO:0000256" key="1">
    <source>
        <dbReference type="SAM" id="SignalP"/>
    </source>
</evidence>
<dbReference type="SUPFAM" id="SSF53474">
    <property type="entry name" value="alpha/beta-Hydrolases"/>
    <property type="match status" value="1"/>
</dbReference>
<comment type="caution">
    <text evidence="3">The sequence shown here is derived from an EMBL/GenBank/DDBJ whole genome shotgun (WGS) entry which is preliminary data.</text>
</comment>
<dbReference type="InterPro" id="IPR000073">
    <property type="entry name" value="AB_hydrolase_1"/>
</dbReference>
<dbReference type="RefSeq" id="WP_130412951.1">
    <property type="nucleotide sequence ID" value="NZ_SHKX01000012.1"/>
</dbReference>
<dbReference type="EMBL" id="SHKX01000012">
    <property type="protein sequence ID" value="RZU45013.1"/>
    <property type="molecule type" value="Genomic_DNA"/>
</dbReference>
<dbReference type="Pfam" id="PF00561">
    <property type="entry name" value="Abhydrolase_1"/>
    <property type="match status" value="1"/>
</dbReference>
<evidence type="ECO:0000259" key="2">
    <source>
        <dbReference type="Pfam" id="PF00561"/>
    </source>
</evidence>
<evidence type="ECO:0000313" key="3">
    <source>
        <dbReference type="EMBL" id="RZU45013.1"/>
    </source>
</evidence>
<feature type="signal peptide" evidence="1">
    <location>
        <begin position="1"/>
        <end position="23"/>
    </location>
</feature>
<keyword evidence="4" id="KW-1185">Reference proteome</keyword>
<name>A0A4Q7Z5N2_9GAMM</name>